<comment type="function">
    <text evidence="1">Heme-binding protein able to scavenge peroxynitrite and to protect free L-tyrosine against peroxynitrite-mediated nitration, by acting as a peroxynitrite isomerase that converts peroxynitrite to nitrate. Therefore, this protein likely plays a role in peroxynitrite sensing and in the detoxification of reactive nitrogen and oxygen species (RNS and ROS, respectively). Is able to bind nitric oxide (NO) in vitro, but may act as a sensor of peroxynitrite levels in vivo.</text>
</comment>
<comment type="caution">
    <text evidence="3">The sequence shown here is derived from an EMBL/GenBank/DDBJ whole genome shotgun (WGS) entry which is preliminary data.</text>
</comment>
<evidence type="ECO:0000256" key="1">
    <source>
        <dbReference type="HAMAP-Rule" id="MF_01297"/>
    </source>
</evidence>
<evidence type="ECO:0000313" key="4">
    <source>
        <dbReference type="Proteomes" id="UP000295453"/>
    </source>
</evidence>
<protein>
    <recommendedName>
        <fullName evidence="1">Peroxynitrite isomerase</fullName>
        <ecNumber evidence="1">5.99.-.-</ecNumber>
    </recommendedName>
    <alternativeName>
        <fullName evidence="1">Ferric nitrobindin</fullName>
        <shortName evidence="1">Nb(III)</shortName>
    </alternativeName>
</protein>
<keyword evidence="4" id="KW-1185">Reference proteome</keyword>
<dbReference type="OrthoDB" id="4804006at2"/>
<keyword evidence="1" id="KW-0349">Heme</keyword>
<keyword evidence="1" id="KW-0413">Isomerase</keyword>
<sequence>MAFELPSDLHPDMGPVAWMLGTWRGNGHGDYSTIDAFEFGQELIFTHDGRPFFHYMARSWIIDPETGEEVRKAAIETGFLRCKQTGMGVGKVEFVLTHNTGIVEVWIGNAEGGKLEIVTDAIGVTETAKPVQGGKRLYGNVEGDLLYAYDMAAMDQPLQPHLWARLQRAKG</sequence>
<name>A0A4R1CG45_9ACTN</name>
<comment type="catalytic activity">
    <reaction evidence="1">
        <text>peroxynitrite = nitrate</text>
        <dbReference type="Rhea" id="RHEA:63116"/>
        <dbReference type="ChEBI" id="CHEBI:17632"/>
        <dbReference type="ChEBI" id="CHEBI:25941"/>
    </reaction>
</comment>
<keyword evidence="1" id="KW-0479">Metal-binding</keyword>
<reference evidence="3 4" key="1">
    <citation type="submission" date="2019-03" db="EMBL/GenBank/DDBJ databases">
        <authorList>
            <person name="Kim M.K.M."/>
        </authorList>
    </citation>
    <scope>NUCLEOTIDE SEQUENCE [LARGE SCALE GENOMIC DNA]</scope>
    <source>
        <strain evidence="3 4">18JY15-6</strain>
    </source>
</reference>
<dbReference type="PANTHER" id="PTHR15854:SF4">
    <property type="entry name" value="PEROXYNITRITE ISOMERASE THAP4"/>
    <property type="match status" value="1"/>
</dbReference>
<evidence type="ECO:0000259" key="2">
    <source>
        <dbReference type="Pfam" id="PF08768"/>
    </source>
</evidence>
<proteinExistence type="inferred from homology"/>
<feature type="domain" description="THAP4-like heme-binding" evidence="2">
    <location>
        <begin position="13"/>
        <end position="168"/>
    </location>
</feature>
<dbReference type="SUPFAM" id="SSF50814">
    <property type="entry name" value="Lipocalins"/>
    <property type="match status" value="1"/>
</dbReference>
<dbReference type="Pfam" id="PF08768">
    <property type="entry name" value="THAP4_heme-bd"/>
    <property type="match status" value="1"/>
</dbReference>
<dbReference type="EMBL" id="SJZJ01000005">
    <property type="protein sequence ID" value="TCJ30180.1"/>
    <property type="molecule type" value="Genomic_DNA"/>
</dbReference>
<dbReference type="PANTHER" id="PTHR15854">
    <property type="entry name" value="THAP4 PROTEIN"/>
    <property type="match status" value="1"/>
</dbReference>
<feature type="binding site" evidence="1">
    <location>
        <position position="33"/>
    </location>
    <ligand>
        <name>heme b</name>
        <dbReference type="ChEBI" id="CHEBI:60344"/>
    </ligand>
</feature>
<accession>A0A4R1CG45</accession>
<comment type="domain">
    <text evidence="1">Forms a 10-stranded antiparallel beta-barrel structure able to accommodate a hydrophobic ligand in its interior. In fact, this fold hosts the heme group, which is located in a wide surface cleft.</text>
</comment>
<dbReference type="RefSeq" id="WP_131582003.1">
    <property type="nucleotide sequence ID" value="NZ_SJZJ01000005.1"/>
</dbReference>
<gene>
    <name evidence="3" type="ORF">EPD65_04650</name>
</gene>
<evidence type="ECO:0000313" key="3">
    <source>
        <dbReference type="EMBL" id="TCJ30180.1"/>
    </source>
</evidence>
<dbReference type="AlphaFoldDB" id="A0A4R1CG45"/>
<dbReference type="CDD" id="cd07828">
    <property type="entry name" value="lipocalin_heme-bd-THAP4-like"/>
    <property type="match status" value="1"/>
</dbReference>
<dbReference type="Proteomes" id="UP000295453">
    <property type="component" value="Unassembled WGS sequence"/>
</dbReference>
<feature type="binding site" evidence="1">
    <location>
        <position position="129"/>
    </location>
    <ligand>
        <name>heme b</name>
        <dbReference type="ChEBI" id="CHEBI:60344"/>
    </ligand>
</feature>
<dbReference type="GO" id="GO:0046872">
    <property type="term" value="F:metal ion binding"/>
    <property type="evidence" value="ECO:0007669"/>
    <property type="project" value="UniProtKB-KW"/>
</dbReference>
<dbReference type="HAMAP" id="MF_01297">
    <property type="entry name" value="nitrobindin"/>
    <property type="match status" value="1"/>
</dbReference>
<dbReference type="Gene3D" id="2.40.128.20">
    <property type="match status" value="1"/>
</dbReference>
<keyword evidence="1" id="KW-0408">Iron</keyword>
<comment type="pathway">
    <text evidence="1">Nitrogen metabolism.</text>
</comment>
<dbReference type="InterPro" id="IPR045165">
    <property type="entry name" value="Nitrobindin"/>
</dbReference>
<organism evidence="3 4">
    <name type="scientific">Nocardioides jejuensis</name>
    <dbReference type="NCBI Taxonomy" id="2502782"/>
    <lineage>
        <taxon>Bacteria</taxon>
        <taxon>Bacillati</taxon>
        <taxon>Actinomycetota</taxon>
        <taxon>Actinomycetes</taxon>
        <taxon>Propionibacteriales</taxon>
        <taxon>Nocardioidaceae</taxon>
        <taxon>Nocardioides</taxon>
    </lineage>
</organism>
<comment type="similarity">
    <text evidence="1">Belongs to the nitrobindin family.</text>
</comment>
<feature type="binding site" description="axial binding residue" evidence="1">
    <location>
        <position position="161"/>
    </location>
    <ligand>
        <name>heme b</name>
        <dbReference type="ChEBI" id="CHEBI:60344"/>
    </ligand>
    <ligandPart>
        <name>Fe</name>
        <dbReference type="ChEBI" id="CHEBI:18248"/>
    </ligandPart>
</feature>
<dbReference type="GO" id="GO:0062213">
    <property type="term" value="F:peroxynitrite isomerase activity"/>
    <property type="evidence" value="ECO:0007669"/>
    <property type="project" value="UniProtKB-UniRule"/>
</dbReference>
<feature type="short sequence motif" description="GXWXGXG" evidence="1">
    <location>
        <begin position="21"/>
        <end position="27"/>
    </location>
</feature>
<dbReference type="EC" id="5.99.-.-" evidence="1"/>
<dbReference type="InterPro" id="IPR012674">
    <property type="entry name" value="Calycin"/>
</dbReference>
<dbReference type="InterPro" id="IPR014878">
    <property type="entry name" value="THAP4-like_heme-bd"/>
</dbReference>
<dbReference type="GO" id="GO:0020037">
    <property type="term" value="F:heme binding"/>
    <property type="evidence" value="ECO:0007669"/>
    <property type="project" value="UniProtKB-UniRule"/>
</dbReference>
<comment type="cofactor">
    <cofactor evidence="1">
        <name>heme b</name>
        <dbReference type="ChEBI" id="CHEBI:60344"/>
    </cofactor>
    <text evidence="1">Binds 1 heme b group per subunit, that coordinates a highly solvent-exposed Fe(III) atom.</text>
</comment>
<dbReference type="InterPro" id="IPR022939">
    <property type="entry name" value="Nb(III)_bact/plant"/>
</dbReference>